<dbReference type="EMBL" id="MN739185">
    <property type="protein sequence ID" value="QHS92668.1"/>
    <property type="molecule type" value="Genomic_DNA"/>
</dbReference>
<sequence length="803" mass="90724">MDIPIYIGLGLMAGGYLLNRDGKQARQKKPEDHSQRDAEMENKKAGGHHIYDTGYFNKVREIEDDHVITNFEKSFDPINTNIIPHYFNTLNETQVKHTKNPKYDKNVFQKELTKVLKVTPIQLSQLETTPNDLSLINQDDSVESGAMSSPPKGLYAETELNHGWSQLLTRPTDNRDNGNRSTPLTHNNMVPFFGGSVRQNMDIDNRMLSGKLETFTGQFKLDQNHKEEAKPMFAPVQQNIYQVTEPREMDRYVTSVQVRNNELPFEQVHVGHGLNDGYTARPSGGFHNPLRVLPKTIDQLLVNPRVVNEGRVIRGKDIVDQRTAQMKQFKYTPELLVTNFNGERNFTTTGVKRKPMVRSGIVQKPTERQYSRELMGHAVSQSGSKRTTAKLLPKTKTSQKPQFRNTPFRNAVQDQGKKHHDNQQKSFENRQNERSTTQVNYGTQGRSYANWKSEVGQGQVYQQDLAKKTRNQSYVVASNPTGYTAPTTQKGVVYDPLDQAKTTVRETTENHTHLGLVKTDQTGGQVYNPLEIARTTIRETTENTNHLGPVKTDQTGGQVYNPLEVARTTIRETTEDQTSLGVAHTRDVQKGQVYDPNSIARTTVKETTEDSRYTGGNYVSANHKLKVYDPFDVPVTTHRETTENNDYLMTVSSTVVQNGNGYQTAPMDDKNTQRQFYSNWYHVGGAGQADAPSNPQLYESAYNMRQNNNMEVVAEGRTPTLSGMKLAAGKETCSMEIKKLESDQVNQYSVTRAPTVCNQQLPARPCELTTIKNNLPQINTYLDPSILKAHEQNPLAQSLYSWA</sequence>
<feature type="compositionally biased region" description="Basic and acidic residues" evidence="1">
    <location>
        <begin position="421"/>
        <end position="433"/>
    </location>
</feature>
<name>A0A6C0BMM5_9ZZZZ</name>
<reference evidence="2" key="1">
    <citation type="journal article" date="2020" name="Nature">
        <title>Giant virus diversity and host interactions through global metagenomics.</title>
        <authorList>
            <person name="Schulz F."/>
            <person name="Roux S."/>
            <person name="Paez-Espino D."/>
            <person name="Jungbluth S."/>
            <person name="Walsh D.A."/>
            <person name="Denef V.J."/>
            <person name="McMahon K.D."/>
            <person name="Konstantinidis K.T."/>
            <person name="Eloe-Fadrosh E.A."/>
            <person name="Kyrpides N.C."/>
            <person name="Woyke T."/>
        </authorList>
    </citation>
    <scope>NUCLEOTIDE SEQUENCE</scope>
    <source>
        <strain evidence="2">GVMAG-M-3300014204-73</strain>
    </source>
</reference>
<evidence type="ECO:0000313" key="2">
    <source>
        <dbReference type="EMBL" id="QHS92668.1"/>
    </source>
</evidence>
<organism evidence="2">
    <name type="scientific">viral metagenome</name>
    <dbReference type="NCBI Taxonomy" id="1070528"/>
    <lineage>
        <taxon>unclassified sequences</taxon>
        <taxon>metagenomes</taxon>
        <taxon>organismal metagenomes</taxon>
    </lineage>
</organism>
<evidence type="ECO:0000256" key="1">
    <source>
        <dbReference type="SAM" id="MobiDB-lite"/>
    </source>
</evidence>
<dbReference type="AlphaFoldDB" id="A0A6C0BMM5"/>
<accession>A0A6C0BMM5</accession>
<feature type="compositionally biased region" description="Polar residues" evidence="1">
    <location>
        <begin position="395"/>
        <end position="408"/>
    </location>
</feature>
<protein>
    <submittedName>
        <fullName evidence="2">Uncharacterized protein</fullName>
    </submittedName>
</protein>
<feature type="region of interest" description="Disordered" evidence="1">
    <location>
        <begin position="376"/>
        <end position="442"/>
    </location>
</feature>
<feature type="compositionally biased region" description="Polar residues" evidence="1">
    <location>
        <begin position="179"/>
        <end position="188"/>
    </location>
</feature>
<proteinExistence type="predicted"/>
<feature type="region of interest" description="Disordered" evidence="1">
    <location>
        <begin position="167"/>
        <end position="191"/>
    </location>
</feature>
<feature type="region of interest" description="Disordered" evidence="1">
    <location>
        <begin position="24"/>
        <end position="44"/>
    </location>
</feature>